<dbReference type="PANTHER" id="PTHR44688">
    <property type="entry name" value="DNA-BINDING TRANSCRIPTIONAL ACTIVATOR DEVR_DOSR"/>
    <property type="match status" value="1"/>
</dbReference>
<evidence type="ECO:0000256" key="4">
    <source>
        <dbReference type="SAM" id="MobiDB-lite"/>
    </source>
</evidence>
<name>A0AAJ6HZQ3_9ACTN</name>
<reference evidence="6 7" key="1">
    <citation type="submission" date="2023-07" db="EMBL/GenBank/DDBJ databases">
        <title>Micromonospora profundi TRM 95458 converts glycerol to a new osmotic compound.</title>
        <authorList>
            <person name="Lu D."/>
        </authorList>
    </citation>
    <scope>NUCLEOTIDE SEQUENCE [LARGE SCALE GENOMIC DNA]</scope>
    <source>
        <strain evidence="6 7">TRM95458</strain>
    </source>
</reference>
<feature type="region of interest" description="Disordered" evidence="4">
    <location>
        <begin position="1"/>
        <end position="20"/>
    </location>
</feature>
<gene>
    <name evidence="6" type="ORF">Q3V37_14350</name>
</gene>
<dbReference type="SUPFAM" id="SSF52540">
    <property type="entry name" value="P-loop containing nucleoside triphosphate hydrolases"/>
    <property type="match status" value="1"/>
</dbReference>
<dbReference type="PROSITE" id="PS50043">
    <property type="entry name" value="HTH_LUXR_2"/>
    <property type="match status" value="1"/>
</dbReference>
<evidence type="ECO:0000259" key="5">
    <source>
        <dbReference type="PROSITE" id="PS50043"/>
    </source>
</evidence>
<keyword evidence="3" id="KW-0804">Transcription</keyword>
<feature type="compositionally biased region" description="Low complexity" evidence="4">
    <location>
        <begin position="520"/>
        <end position="558"/>
    </location>
</feature>
<evidence type="ECO:0000313" key="7">
    <source>
        <dbReference type="Proteomes" id="UP001235874"/>
    </source>
</evidence>
<dbReference type="InterPro" id="IPR027417">
    <property type="entry name" value="P-loop_NTPase"/>
</dbReference>
<sequence length="975" mass="101843">MRVGTAPGLPGEPPLLASRLTPAVPPEPVVARPRLLRRLDEGSAGPVTLVTAPAGWGKTTLLATWVRLAAATPEAGSAPDVGVGQAVAPGPAPAWVSVEAGDDGDRLWAYLAAALRTATGAADDNPVAPLPAGPPRPDQLELLAAGLAALERPVLLALDDLHRVADPAALTGLEFLLRHCEGRLHLVVGARAGLPLAVHRLRLAGELTEIGPDELAFTDDEVADLLTAHGAPLPATAVRRLRTRTGGWPAALRIAALALRGRPDPERWVGQFGGDQPEIAGYLREEVLAAVDPADRDLLRRTALAETVCADLAEALTGRADAGQALADLAEVGGLLRREDSRPPWYRCDPLLADLLRAELARLPGDELRELHERAADWYAGDGRPADGLRHALAAGRWDLAGDLFVAHWPELTRYDDEPVSGPTPPSPPPDVLRADPEVALACAAERAYVGDLPAASGHLRDAAAYADALPVPRRDRFLRMATALELTVARLAGDRAEVRASAARLLRTRPAASTPTGVAPATSDPATSAPATSTSPGIAPAASAPAGPVSPGSGSTGLASGRPAAHPPSTDDADLRAFTGTALGLVELACGALPAGRFVRAREAAREAGRPRTELVGASRSALLLAVRGDLHAAERAARDALGMPPCRGWSCRLDCSYAYLALAVVALHRDQPEEAGANLALAARATGPVGTVEAGSGSSSTAGEPVAAALAAWCGAHLHRDAGDPATGQRMLVRARESLPDEPSAAELSGLLRAAEAEIRAWRGDLDGARTLLADATADAATPALAVALARVQLRAGDPAAAGRTLPDWQAPPADAWPLPVRLDAGLLDAVLADRSGDVRRVGRTLEQVLDLAGAQGCRRVFTRADPSVRDLLAAHLDAGTAHFPLVSDLVRQVEQSATPPSAEPARSLDEPLTERELTILRYLQSILSNVEIAAELSLSVNTVKTHVRNIYRKLGATRRREAVRRARELRLI</sequence>
<evidence type="ECO:0000256" key="3">
    <source>
        <dbReference type="ARBA" id="ARBA00023163"/>
    </source>
</evidence>
<keyword evidence="1" id="KW-0805">Transcription regulation</keyword>
<dbReference type="InterPro" id="IPR016032">
    <property type="entry name" value="Sig_transdc_resp-reg_C-effctor"/>
</dbReference>
<dbReference type="PRINTS" id="PR00038">
    <property type="entry name" value="HTHLUXR"/>
</dbReference>
<evidence type="ECO:0000256" key="1">
    <source>
        <dbReference type="ARBA" id="ARBA00023015"/>
    </source>
</evidence>
<dbReference type="Pfam" id="PF13191">
    <property type="entry name" value="AAA_16"/>
    <property type="match status" value="1"/>
</dbReference>
<dbReference type="CDD" id="cd06170">
    <property type="entry name" value="LuxR_C_like"/>
    <property type="match status" value="1"/>
</dbReference>
<dbReference type="EMBL" id="CP130472">
    <property type="protein sequence ID" value="WLS48303.1"/>
    <property type="molecule type" value="Genomic_DNA"/>
</dbReference>
<dbReference type="KEGG" id="mprn:Q3V37_14350"/>
<evidence type="ECO:0000256" key="2">
    <source>
        <dbReference type="ARBA" id="ARBA00023125"/>
    </source>
</evidence>
<keyword evidence="7" id="KW-1185">Reference proteome</keyword>
<dbReference type="Proteomes" id="UP001235874">
    <property type="component" value="Chromosome"/>
</dbReference>
<dbReference type="InterPro" id="IPR036388">
    <property type="entry name" value="WH-like_DNA-bd_sf"/>
</dbReference>
<dbReference type="InterPro" id="IPR011990">
    <property type="entry name" value="TPR-like_helical_dom_sf"/>
</dbReference>
<dbReference type="RefSeq" id="WP_306273698.1">
    <property type="nucleotide sequence ID" value="NZ_CP130472.1"/>
</dbReference>
<organism evidence="6 7">
    <name type="scientific">Micromonospora profundi</name>
    <dbReference type="NCBI Taxonomy" id="1420889"/>
    <lineage>
        <taxon>Bacteria</taxon>
        <taxon>Bacillati</taxon>
        <taxon>Actinomycetota</taxon>
        <taxon>Actinomycetes</taxon>
        <taxon>Micromonosporales</taxon>
        <taxon>Micromonosporaceae</taxon>
        <taxon>Micromonospora</taxon>
    </lineage>
</organism>
<dbReference type="SMART" id="SM00421">
    <property type="entry name" value="HTH_LUXR"/>
    <property type="match status" value="1"/>
</dbReference>
<accession>A0AAJ6HZQ3</accession>
<dbReference type="Pfam" id="PF00196">
    <property type="entry name" value="GerE"/>
    <property type="match status" value="1"/>
</dbReference>
<feature type="region of interest" description="Disordered" evidence="4">
    <location>
        <begin position="508"/>
        <end position="574"/>
    </location>
</feature>
<evidence type="ECO:0000313" key="6">
    <source>
        <dbReference type="EMBL" id="WLS48303.1"/>
    </source>
</evidence>
<dbReference type="InterPro" id="IPR041664">
    <property type="entry name" value="AAA_16"/>
</dbReference>
<protein>
    <submittedName>
        <fullName evidence="6">LuxR C-terminal-related transcriptional regulator</fullName>
    </submittedName>
</protein>
<keyword evidence="2" id="KW-0238">DNA-binding</keyword>
<dbReference type="AlphaFoldDB" id="A0AAJ6HZQ3"/>
<dbReference type="GO" id="GO:0003677">
    <property type="term" value="F:DNA binding"/>
    <property type="evidence" value="ECO:0007669"/>
    <property type="project" value="UniProtKB-KW"/>
</dbReference>
<dbReference type="Gene3D" id="1.10.10.10">
    <property type="entry name" value="Winged helix-like DNA-binding domain superfamily/Winged helix DNA-binding domain"/>
    <property type="match status" value="1"/>
</dbReference>
<dbReference type="SUPFAM" id="SSF46894">
    <property type="entry name" value="C-terminal effector domain of the bipartite response regulators"/>
    <property type="match status" value="1"/>
</dbReference>
<dbReference type="PANTHER" id="PTHR44688:SF25">
    <property type="entry name" value="HTH LUXR-TYPE DOMAIN-CONTAINING PROTEIN"/>
    <property type="match status" value="1"/>
</dbReference>
<dbReference type="Gene3D" id="1.25.40.10">
    <property type="entry name" value="Tetratricopeptide repeat domain"/>
    <property type="match status" value="1"/>
</dbReference>
<dbReference type="InterPro" id="IPR000792">
    <property type="entry name" value="Tscrpt_reg_LuxR_C"/>
</dbReference>
<dbReference type="InterPro" id="IPR059106">
    <property type="entry name" value="WHD_MalT"/>
</dbReference>
<dbReference type="GO" id="GO:0006355">
    <property type="term" value="P:regulation of DNA-templated transcription"/>
    <property type="evidence" value="ECO:0007669"/>
    <property type="project" value="InterPro"/>
</dbReference>
<feature type="domain" description="HTH luxR-type" evidence="5">
    <location>
        <begin position="908"/>
        <end position="973"/>
    </location>
</feature>
<dbReference type="Pfam" id="PF25873">
    <property type="entry name" value="WHD_MalT"/>
    <property type="match status" value="1"/>
</dbReference>
<proteinExistence type="predicted"/>